<protein>
    <submittedName>
        <fullName evidence="2">(rape) hypothetical protein</fullName>
    </submittedName>
    <submittedName>
        <fullName evidence="3">BnaCnng30370D protein</fullName>
    </submittedName>
</protein>
<keyword evidence="1" id="KW-1133">Transmembrane helix</keyword>
<evidence type="ECO:0000313" key="4">
    <source>
        <dbReference type="Proteomes" id="UP000028999"/>
    </source>
</evidence>
<dbReference type="EMBL" id="HG994366">
    <property type="protein sequence ID" value="CAF1920141.1"/>
    <property type="molecule type" value="Genomic_DNA"/>
</dbReference>
<evidence type="ECO:0000313" key="2">
    <source>
        <dbReference type="EMBL" id="CAF1920141.1"/>
    </source>
</evidence>
<dbReference type="Proteomes" id="UP000028999">
    <property type="component" value="Unassembled WGS sequence"/>
</dbReference>
<evidence type="ECO:0000256" key="1">
    <source>
        <dbReference type="SAM" id="Phobius"/>
    </source>
</evidence>
<dbReference type="SMR" id="A0A078J0A0"/>
<reference evidence="3" key="2">
    <citation type="submission" date="2014-06" db="EMBL/GenBank/DDBJ databases">
        <authorList>
            <person name="Genoscope - CEA"/>
        </authorList>
    </citation>
    <scope>NUCLEOTIDE SEQUENCE</scope>
</reference>
<sequence length="82" mass="9171">MISRFLLSSLSHKCLHDHVIPLPTQAIDNETCVHATGCWHSLALLIKKYFLFLYGVILVSSFVVLAVFTIFQPGKILNTVIS</sequence>
<feature type="transmembrane region" description="Helical" evidence="1">
    <location>
        <begin position="49"/>
        <end position="71"/>
    </location>
</feature>
<keyword evidence="1" id="KW-0472">Membrane</keyword>
<keyword evidence="1" id="KW-0812">Transmembrane</keyword>
<dbReference type="Proteomes" id="UP001295469">
    <property type="component" value="Chromosome C02"/>
</dbReference>
<keyword evidence="4" id="KW-1185">Reference proteome</keyword>
<name>A0A078J0A0_BRANA</name>
<dbReference type="EMBL" id="LK033489">
    <property type="protein sequence ID" value="CDY56431.1"/>
    <property type="molecule type" value="Genomic_DNA"/>
</dbReference>
<organism evidence="3 4">
    <name type="scientific">Brassica napus</name>
    <name type="common">Rape</name>
    <dbReference type="NCBI Taxonomy" id="3708"/>
    <lineage>
        <taxon>Eukaryota</taxon>
        <taxon>Viridiplantae</taxon>
        <taxon>Streptophyta</taxon>
        <taxon>Embryophyta</taxon>
        <taxon>Tracheophyta</taxon>
        <taxon>Spermatophyta</taxon>
        <taxon>Magnoliopsida</taxon>
        <taxon>eudicotyledons</taxon>
        <taxon>Gunneridae</taxon>
        <taxon>Pentapetalae</taxon>
        <taxon>rosids</taxon>
        <taxon>malvids</taxon>
        <taxon>Brassicales</taxon>
        <taxon>Brassicaceae</taxon>
        <taxon>Brassiceae</taxon>
        <taxon>Brassica</taxon>
    </lineage>
</organism>
<dbReference type="PaxDb" id="3708-A0A078J0A0"/>
<reference evidence="3 4" key="1">
    <citation type="journal article" date="2014" name="Science">
        <title>Plant genetics. Early allopolyploid evolution in the post-Neolithic Brassica napus oilseed genome.</title>
        <authorList>
            <person name="Chalhoub B."/>
            <person name="Denoeud F."/>
            <person name="Liu S."/>
            <person name="Parkin I.A."/>
            <person name="Tang H."/>
            <person name="Wang X."/>
            <person name="Chiquet J."/>
            <person name="Belcram H."/>
            <person name="Tong C."/>
            <person name="Samans B."/>
            <person name="Correa M."/>
            <person name="Da Silva C."/>
            <person name="Just J."/>
            <person name="Falentin C."/>
            <person name="Koh C.S."/>
            <person name="Le Clainche I."/>
            <person name="Bernard M."/>
            <person name="Bento P."/>
            <person name="Noel B."/>
            <person name="Labadie K."/>
            <person name="Alberti A."/>
            <person name="Charles M."/>
            <person name="Arnaud D."/>
            <person name="Guo H."/>
            <person name="Daviaud C."/>
            <person name="Alamery S."/>
            <person name="Jabbari K."/>
            <person name="Zhao M."/>
            <person name="Edger P.P."/>
            <person name="Chelaifa H."/>
            <person name="Tack D."/>
            <person name="Lassalle G."/>
            <person name="Mestiri I."/>
            <person name="Schnel N."/>
            <person name="Le Paslier M.C."/>
            <person name="Fan G."/>
            <person name="Renault V."/>
            <person name="Bayer P.E."/>
            <person name="Golicz A.A."/>
            <person name="Manoli S."/>
            <person name="Lee T.H."/>
            <person name="Thi V.H."/>
            <person name="Chalabi S."/>
            <person name="Hu Q."/>
            <person name="Fan C."/>
            <person name="Tollenaere R."/>
            <person name="Lu Y."/>
            <person name="Battail C."/>
            <person name="Shen J."/>
            <person name="Sidebottom C.H."/>
            <person name="Wang X."/>
            <person name="Canaguier A."/>
            <person name="Chauveau A."/>
            <person name="Berard A."/>
            <person name="Deniot G."/>
            <person name="Guan M."/>
            <person name="Liu Z."/>
            <person name="Sun F."/>
            <person name="Lim Y.P."/>
            <person name="Lyons E."/>
            <person name="Town C.D."/>
            <person name="Bancroft I."/>
            <person name="Wang X."/>
            <person name="Meng J."/>
            <person name="Ma J."/>
            <person name="Pires J.C."/>
            <person name="King G.J."/>
            <person name="Brunel D."/>
            <person name="Delourme R."/>
            <person name="Renard M."/>
            <person name="Aury J.M."/>
            <person name="Adams K.L."/>
            <person name="Batley J."/>
            <person name="Snowdon R.J."/>
            <person name="Tost J."/>
            <person name="Edwards D."/>
            <person name="Zhou Y."/>
            <person name="Hua W."/>
            <person name="Sharpe A.G."/>
            <person name="Paterson A.H."/>
            <person name="Guan C."/>
            <person name="Wincker P."/>
        </authorList>
    </citation>
    <scope>NUCLEOTIDE SEQUENCE [LARGE SCALE GENOMIC DNA]</scope>
    <source>
        <strain evidence="4">cv. Darmor-bzh</strain>
    </source>
</reference>
<proteinExistence type="predicted"/>
<evidence type="ECO:0000313" key="3">
    <source>
        <dbReference type="EMBL" id="CDY56431.1"/>
    </source>
</evidence>
<gene>
    <name evidence="3" type="primary">BnaCnng30370D</name>
    <name evidence="2" type="ORF">DARMORV10_C02P52780.1</name>
    <name evidence="3" type="ORF">GSBRNA2T00019584001</name>
</gene>
<accession>A0A078J0A0</accession>
<dbReference type="AlphaFoldDB" id="A0A078J0A0"/>
<dbReference type="Gramene" id="CDY56431">
    <property type="protein sequence ID" value="CDY56431"/>
    <property type="gene ID" value="GSBRNA2T00019584001"/>
</dbReference>
<reference evidence="2" key="3">
    <citation type="submission" date="2021-01" db="EMBL/GenBank/DDBJ databases">
        <authorList>
            <consortium name="Genoscope - CEA"/>
            <person name="William W."/>
        </authorList>
    </citation>
    <scope>NUCLEOTIDE SEQUENCE</scope>
</reference>